<feature type="region of interest" description="Disordered" evidence="4">
    <location>
        <begin position="306"/>
        <end position="329"/>
    </location>
</feature>
<dbReference type="GO" id="GO:0006508">
    <property type="term" value="P:proteolysis"/>
    <property type="evidence" value="ECO:0007669"/>
    <property type="project" value="UniProtKB-KW"/>
</dbReference>
<feature type="region of interest" description="Disordered" evidence="4">
    <location>
        <begin position="400"/>
        <end position="421"/>
    </location>
</feature>
<evidence type="ECO:0000313" key="6">
    <source>
        <dbReference type="EMBL" id="EOA28352.1"/>
    </source>
</evidence>
<evidence type="ECO:0000256" key="3">
    <source>
        <dbReference type="ARBA" id="ARBA00022801"/>
    </source>
</evidence>
<proteinExistence type="inferred from homology"/>
<gene>
    <name evidence="6" type="ORF">CARUB_v10024557mg</name>
</gene>
<dbReference type="Pfam" id="PF09331">
    <property type="entry name" value="DUF1985"/>
    <property type="match status" value="1"/>
</dbReference>
<evidence type="ECO:0000256" key="2">
    <source>
        <dbReference type="ARBA" id="ARBA00022670"/>
    </source>
</evidence>
<keyword evidence="7" id="KW-1185">Reference proteome</keyword>
<dbReference type="EMBL" id="KB870808">
    <property type="protein sequence ID" value="EOA28352.1"/>
    <property type="molecule type" value="Genomic_DNA"/>
</dbReference>
<evidence type="ECO:0000313" key="7">
    <source>
        <dbReference type="Proteomes" id="UP000029121"/>
    </source>
</evidence>
<evidence type="ECO:0000256" key="1">
    <source>
        <dbReference type="ARBA" id="ARBA00005234"/>
    </source>
</evidence>
<comment type="similarity">
    <text evidence="1">Belongs to the peptidase C48 family.</text>
</comment>
<dbReference type="AlphaFoldDB" id="R0FZ36"/>
<dbReference type="SUPFAM" id="SSF54001">
    <property type="entry name" value="Cysteine proteinases"/>
    <property type="match status" value="1"/>
</dbReference>
<dbReference type="Gene3D" id="3.40.395.10">
    <property type="entry name" value="Adenoviral Proteinase, Chain A"/>
    <property type="match status" value="1"/>
</dbReference>
<name>R0FZ36_9BRAS</name>
<dbReference type="InterPro" id="IPR038765">
    <property type="entry name" value="Papain-like_cys_pep_sf"/>
</dbReference>
<reference evidence="7" key="1">
    <citation type="journal article" date="2013" name="Nat. Genet.">
        <title>The Capsella rubella genome and the genomic consequences of rapid mating system evolution.</title>
        <authorList>
            <person name="Slotte T."/>
            <person name="Hazzouri K.M."/>
            <person name="Agren J.A."/>
            <person name="Koenig D."/>
            <person name="Maumus F."/>
            <person name="Guo Y.L."/>
            <person name="Steige K."/>
            <person name="Platts A.E."/>
            <person name="Escobar J.S."/>
            <person name="Newman L.K."/>
            <person name="Wang W."/>
            <person name="Mandakova T."/>
            <person name="Vello E."/>
            <person name="Smith L.M."/>
            <person name="Henz S.R."/>
            <person name="Steffen J."/>
            <person name="Takuno S."/>
            <person name="Brandvain Y."/>
            <person name="Coop G."/>
            <person name="Andolfatto P."/>
            <person name="Hu T.T."/>
            <person name="Blanchette M."/>
            <person name="Clark R.M."/>
            <person name="Quesneville H."/>
            <person name="Nordborg M."/>
            <person name="Gaut B.S."/>
            <person name="Lysak M.A."/>
            <person name="Jenkins J."/>
            <person name="Grimwood J."/>
            <person name="Chapman J."/>
            <person name="Prochnik S."/>
            <person name="Shu S."/>
            <person name="Rokhsar D."/>
            <person name="Schmutz J."/>
            <person name="Weigel D."/>
            <person name="Wright S.I."/>
        </authorList>
    </citation>
    <scope>NUCLEOTIDE SEQUENCE [LARGE SCALE GENOMIC DNA]</scope>
    <source>
        <strain evidence="7">cv. Monte Gargano</strain>
    </source>
</reference>
<feature type="domain" description="Ubiquitin-like protease family profile" evidence="5">
    <location>
        <begin position="600"/>
        <end position="807"/>
    </location>
</feature>
<accession>R0FZ36</accession>
<dbReference type="GO" id="GO:0008234">
    <property type="term" value="F:cysteine-type peptidase activity"/>
    <property type="evidence" value="ECO:0007669"/>
    <property type="project" value="InterPro"/>
</dbReference>
<evidence type="ECO:0000256" key="4">
    <source>
        <dbReference type="SAM" id="MobiDB-lite"/>
    </source>
</evidence>
<keyword evidence="2" id="KW-0645">Protease</keyword>
<organism evidence="6 7">
    <name type="scientific">Capsella rubella</name>
    <dbReference type="NCBI Taxonomy" id="81985"/>
    <lineage>
        <taxon>Eukaryota</taxon>
        <taxon>Viridiplantae</taxon>
        <taxon>Streptophyta</taxon>
        <taxon>Embryophyta</taxon>
        <taxon>Tracheophyta</taxon>
        <taxon>Spermatophyta</taxon>
        <taxon>Magnoliopsida</taxon>
        <taxon>eudicotyledons</taxon>
        <taxon>Gunneridae</taxon>
        <taxon>Pentapetalae</taxon>
        <taxon>rosids</taxon>
        <taxon>malvids</taxon>
        <taxon>Brassicales</taxon>
        <taxon>Brassicaceae</taxon>
        <taxon>Camelineae</taxon>
        <taxon>Capsella</taxon>
    </lineage>
</organism>
<dbReference type="Pfam" id="PF02902">
    <property type="entry name" value="Peptidase_C48"/>
    <property type="match status" value="1"/>
</dbReference>
<dbReference type="PROSITE" id="PS50600">
    <property type="entry name" value="ULP_PROTEASE"/>
    <property type="match status" value="1"/>
</dbReference>
<dbReference type="PANTHER" id="PTHR48449:SF1">
    <property type="entry name" value="DUF1985 DOMAIN-CONTAINING PROTEIN"/>
    <property type="match status" value="1"/>
</dbReference>
<dbReference type="PANTHER" id="PTHR48449">
    <property type="entry name" value="DUF1985 DOMAIN-CONTAINING PROTEIN"/>
    <property type="match status" value="1"/>
</dbReference>
<evidence type="ECO:0000259" key="5">
    <source>
        <dbReference type="PROSITE" id="PS50600"/>
    </source>
</evidence>
<dbReference type="InterPro" id="IPR003653">
    <property type="entry name" value="Peptidase_C48_C"/>
</dbReference>
<sequence>MASSSKKYPTRLYEEGKSPLQDRSMHEPLLFFSKIGLIKEGLGLDVWDKLKNSSLGVFIKLAELEYTWSANRVHFFLTHQLAINNIHEVWSLIDGRPIRFSLNEFSDIRRLNCDPFDVSENFDGDHHEFWKEMKIGTTTEGPMFNEMLNVIDFSKASSLEKRLMVGRLCLLLVCVHGIHSQSRIPLSTAKRVLDPVAFEKYPWGRVAFTCLMNSIKVVNLEKASYTIHGCVHALLIWVYESVRVRHMVLVSEETMYPQWCDTAENTDPDLDELIKDIINNRLSLDAWECAKMGDVYLKKRKRKVADKENENCRSSPRKKRMNVTHSEKDEGTNVINKTDMIREEHMDRAIEKVNGTISELGKSLSSRLDELESKFETVVEKTSERIKIVETELKDLKEAKPTDAPDDAISIHDEDDEGNSKQPSWMVEMQQTLHDEFPSQRVVKKVYTVKNEKKTSSEISGCLPLFESPNKMKNKKNKFDVCKDVEDITYQFNKAKTTMATSEDTWSNEEEALAAKNMDATLSTLKDLIDKLDGPLNHPRRVPQLSKSQKFPYVGNSTVKRIIKESDNVACDHLKHVPDKKFHRLMDFLDLDKEERHSTSNVAVRFYWQIMAKREHWPHSEYGWLKDYHISATMSMFRRRSMLNPCPYPKERIAFIDQDFLRTLVNDFKQFDMAPKNFLFNNSCLEHVNGTAPTETATKKVWWIDVDHLYGCLSVNGNHWVALLIDLLQGKINVYDSIPSMVSDSNMTLECLSLRQMIPALLNVAIPEKHRKNSRQMLEVSRVKRNVPLNENPGDCGMYSLKYIECLVLNKTFVGVCDENMASLRIKLAVELYDEVRDLAITPQMFDGYPRAKDLVIPHLDDS</sequence>
<protein>
    <recommendedName>
        <fullName evidence="5">Ubiquitin-like protease family profile domain-containing protein</fullName>
    </recommendedName>
</protein>
<dbReference type="Proteomes" id="UP000029121">
    <property type="component" value="Unassembled WGS sequence"/>
</dbReference>
<dbReference type="InterPro" id="IPR015410">
    <property type="entry name" value="DUF1985"/>
</dbReference>
<keyword evidence="3" id="KW-0378">Hydrolase</keyword>